<dbReference type="InterPro" id="IPR007487">
    <property type="entry name" value="ABC_transpt-TYRBP-like"/>
</dbReference>
<dbReference type="PROSITE" id="PS50883">
    <property type="entry name" value="EAL"/>
    <property type="match status" value="1"/>
</dbReference>
<dbReference type="EMBL" id="FOGJ01000006">
    <property type="protein sequence ID" value="SER50349.1"/>
    <property type="molecule type" value="Genomic_DNA"/>
</dbReference>
<dbReference type="SMART" id="SM00052">
    <property type="entry name" value="EAL"/>
    <property type="match status" value="1"/>
</dbReference>
<evidence type="ECO:0000259" key="3">
    <source>
        <dbReference type="PROSITE" id="PS50883"/>
    </source>
</evidence>
<dbReference type="AlphaFoldDB" id="A0A1H9PRC8"/>
<proteinExistence type="predicted"/>
<dbReference type="CDD" id="cd01948">
    <property type="entry name" value="EAL"/>
    <property type="match status" value="1"/>
</dbReference>
<name>A0A1H9PRC8_BUTFI</name>
<dbReference type="PANTHER" id="PTHR33121">
    <property type="entry name" value="CYCLIC DI-GMP PHOSPHODIESTERASE PDEF"/>
    <property type="match status" value="1"/>
</dbReference>
<protein>
    <submittedName>
        <fullName evidence="5">Diguanylate cyclase (GGDEF) domain-containing protein</fullName>
    </submittedName>
</protein>
<evidence type="ECO:0000313" key="5">
    <source>
        <dbReference type="EMBL" id="SER50349.1"/>
    </source>
</evidence>
<dbReference type="InterPro" id="IPR050706">
    <property type="entry name" value="Cyclic-di-GMP_PDE-like"/>
</dbReference>
<dbReference type="InterPro" id="IPR000160">
    <property type="entry name" value="GGDEF_dom"/>
</dbReference>
<feature type="transmembrane region" description="Helical" evidence="2">
    <location>
        <begin position="416"/>
        <end position="436"/>
    </location>
</feature>
<dbReference type="Gene3D" id="3.20.20.450">
    <property type="entry name" value="EAL domain"/>
    <property type="match status" value="1"/>
</dbReference>
<feature type="domain" description="EAL" evidence="3">
    <location>
        <begin position="611"/>
        <end position="860"/>
    </location>
</feature>
<dbReference type="eggNOG" id="COG5001">
    <property type="taxonomic scope" value="Bacteria"/>
</dbReference>
<dbReference type="SUPFAM" id="SSF141868">
    <property type="entry name" value="EAL domain-like"/>
    <property type="match status" value="1"/>
</dbReference>
<dbReference type="GO" id="GO:0071111">
    <property type="term" value="F:cyclic-guanylate-specific phosphodiesterase activity"/>
    <property type="evidence" value="ECO:0007669"/>
    <property type="project" value="InterPro"/>
</dbReference>
<reference evidence="5 6" key="1">
    <citation type="submission" date="2016-10" db="EMBL/GenBank/DDBJ databases">
        <authorList>
            <person name="de Groot N.N."/>
        </authorList>
    </citation>
    <scope>NUCLEOTIDE SEQUENCE [LARGE SCALE GENOMIC DNA]</scope>
    <source>
        <strain evidence="5 6">AR40</strain>
    </source>
</reference>
<dbReference type="Pfam" id="PF00990">
    <property type="entry name" value="GGDEF"/>
    <property type="match status" value="1"/>
</dbReference>
<evidence type="ECO:0000259" key="4">
    <source>
        <dbReference type="PROSITE" id="PS50887"/>
    </source>
</evidence>
<evidence type="ECO:0000256" key="2">
    <source>
        <dbReference type="SAM" id="Phobius"/>
    </source>
</evidence>
<evidence type="ECO:0000313" key="6">
    <source>
        <dbReference type="Proteomes" id="UP000182584"/>
    </source>
</evidence>
<gene>
    <name evidence="5" type="ORF">SAMN04487884_106111</name>
</gene>
<dbReference type="Gene3D" id="3.30.70.270">
    <property type="match status" value="1"/>
</dbReference>
<dbReference type="InterPro" id="IPR029787">
    <property type="entry name" value="Nucleotide_cyclase"/>
</dbReference>
<organism evidence="5 6">
    <name type="scientific">Butyrivibrio fibrisolvens</name>
    <dbReference type="NCBI Taxonomy" id="831"/>
    <lineage>
        <taxon>Bacteria</taxon>
        <taxon>Bacillati</taxon>
        <taxon>Bacillota</taxon>
        <taxon>Clostridia</taxon>
        <taxon>Lachnospirales</taxon>
        <taxon>Lachnospiraceae</taxon>
        <taxon>Butyrivibrio</taxon>
    </lineage>
</organism>
<dbReference type="CDD" id="cd01949">
    <property type="entry name" value="GGDEF"/>
    <property type="match status" value="1"/>
</dbReference>
<dbReference type="RefSeq" id="WP_074755093.1">
    <property type="nucleotide sequence ID" value="NZ_FOGJ01000006.1"/>
</dbReference>
<feature type="compositionally biased region" description="Basic and acidic residues" evidence="1">
    <location>
        <begin position="66"/>
        <end position="79"/>
    </location>
</feature>
<keyword evidence="2" id="KW-0812">Transmembrane</keyword>
<dbReference type="PROSITE" id="PS50887">
    <property type="entry name" value="GGDEF"/>
    <property type="match status" value="1"/>
</dbReference>
<dbReference type="NCBIfam" id="TIGR00254">
    <property type="entry name" value="GGDEF"/>
    <property type="match status" value="1"/>
</dbReference>
<dbReference type="Proteomes" id="UP000182584">
    <property type="component" value="Unassembled WGS sequence"/>
</dbReference>
<keyword evidence="2" id="KW-0472">Membrane</keyword>
<dbReference type="InterPro" id="IPR001633">
    <property type="entry name" value="EAL_dom"/>
</dbReference>
<feature type="region of interest" description="Disordered" evidence="1">
    <location>
        <begin position="52"/>
        <end position="79"/>
    </location>
</feature>
<evidence type="ECO:0000256" key="1">
    <source>
        <dbReference type="SAM" id="MobiDB-lite"/>
    </source>
</evidence>
<feature type="domain" description="GGDEF" evidence="4">
    <location>
        <begin position="471"/>
        <end position="602"/>
    </location>
</feature>
<dbReference type="OrthoDB" id="9805474at2"/>
<dbReference type="InterPro" id="IPR043128">
    <property type="entry name" value="Rev_trsase/Diguanyl_cyclase"/>
</dbReference>
<sequence length="860" mass="97351">MKKLGFLKRFMPCLALCLSIMAGMGLFVMHSYAIPMIQAGVISGVYDDEEEIKENGSDTDNTESDIDLKSDTDEKETAPKDSYVADDKEFTYMQYAREDTRINVLILSSYSMRDTIVEPEIQGINNILSESSYNLSFEFMDSRRYDSEEDIRIYYSYLSNKLLSGKKYDCIISLDDAALSFLLDHDELIDGVPVVYMGIQDDANIEAAKEYDNVTGITENYDFEGNVKAIHNMLPKVKKFYVVTDNSYIGRLDQAEFIELEKKYSEFEWIFVNISETDMTIACELLKNLSSDSVVILSDAYETSDGMVNSFLYNALILTQSSSVPVFCFAYDLTDKGVAGGIVYDSVKAGEMAAIMAMQIINGRDPRDITVIDKTPTIPVYDKDILDRYGIKTSSLPKWSTIRNAPLSFAEFMKEYHNIIIPCIVIIVVIFLEIILQSRRRQRFLSRDYLTGLPNRGYLDDKMRGISAGKDHYGFILVDIDDFRSINDLYGNNAGDKVIVETASRLKASASKDSIIGRLGGDEFIILLKESSVDNIEEYCRSIIRSFDEPFTLDSQSFAVNVTVGAALRTPSMDSLSAFNNASEALRYAKDKLRHNYYFFNQDLGKAQVRRREIKATIEEALYDDGFEIFYQPQFITGTDKIFGMEALVRLKNNIAGPGEFIPVAEENMSIIKIDRVVTHKTIKQIGEWLGKGYNVPPVSINFSNLQLSDRGYPNYVFEKLSSYNIDPSYIVIEITESSFLTTSSATTDYFNQFTEGGIRLSIDDYGTGYSSLSYLNRLPFSCLKIDQSLIRTEPTKENLFMIEKIVEIAHSRHYKVVAEGVETSQQEEFLKSIGCDATQGFMRGKPMRAEDIEKILART</sequence>
<dbReference type="PANTHER" id="PTHR33121:SF70">
    <property type="entry name" value="SIGNALING PROTEIN YKOW"/>
    <property type="match status" value="1"/>
</dbReference>
<dbReference type="Pfam" id="PF04392">
    <property type="entry name" value="ABC_sub_bind"/>
    <property type="match status" value="1"/>
</dbReference>
<accession>A0A1H9PRC8</accession>
<dbReference type="SUPFAM" id="SSF55073">
    <property type="entry name" value="Nucleotide cyclase"/>
    <property type="match status" value="1"/>
</dbReference>
<dbReference type="Gene3D" id="3.40.50.2300">
    <property type="match status" value="2"/>
</dbReference>
<dbReference type="InterPro" id="IPR035919">
    <property type="entry name" value="EAL_sf"/>
</dbReference>
<dbReference type="SMART" id="SM00267">
    <property type="entry name" value="GGDEF"/>
    <property type="match status" value="1"/>
</dbReference>
<dbReference type="Pfam" id="PF00563">
    <property type="entry name" value="EAL"/>
    <property type="match status" value="1"/>
</dbReference>
<keyword evidence="2" id="KW-1133">Transmembrane helix</keyword>